<evidence type="ECO:0000256" key="1">
    <source>
        <dbReference type="SAM" id="MobiDB-lite"/>
    </source>
</evidence>
<gene>
    <name evidence="2" type="ORF">PG994_004491</name>
</gene>
<dbReference type="RefSeq" id="XP_066718067.1">
    <property type="nucleotide sequence ID" value="XM_066855900.1"/>
</dbReference>
<keyword evidence="3" id="KW-1185">Reference proteome</keyword>
<accession>A0ABR1VQU9</accession>
<dbReference type="Gene3D" id="3.40.50.720">
    <property type="entry name" value="NAD(P)-binding Rossmann-like Domain"/>
    <property type="match status" value="1"/>
</dbReference>
<dbReference type="EMBL" id="JAQQWL010000005">
    <property type="protein sequence ID" value="KAK8073592.1"/>
    <property type="molecule type" value="Genomic_DNA"/>
</dbReference>
<evidence type="ECO:0000313" key="2">
    <source>
        <dbReference type="EMBL" id="KAK8073592.1"/>
    </source>
</evidence>
<organism evidence="2 3">
    <name type="scientific">Apiospora phragmitis</name>
    <dbReference type="NCBI Taxonomy" id="2905665"/>
    <lineage>
        <taxon>Eukaryota</taxon>
        <taxon>Fungi</taxon>
        <taxon>Dikarya</taxon>
        <taxon>Ascomycota</taxon>
        <taxon>Pezizomycotina</taxon>
        <taxon>Sordariomycetes</taxon>
        <taxon>Xylariomycetidae</taxon>
        <taxon>Amphisphaeriales</taxon>
        <taxon>Apiosporaceae</taxon>
        <taxon>Apiospora</taxon>
    </lineage>
</organism>
<evidence type="ECO:0000313" key="3">
    <source>
        <dbReference type="Proteomes" id="UP001480595"/>
    </source>
</evidence>
<proteinExistence type="predicted"/>
<feature type="region of interest" description="Disordered" evidence="1">
    <location>
        <begin position="107"/>
        <end position="128"/>
    </location>
</feature>
<reference evidence="2 3" key="1">
    <citation type="submission" date="2023-01" db="EMBL/GenBank/DDBJ databases">
        <title>Analysis of 21 Apiospora genomes using comparative genomics revels a genus with tremendous synthesis potential of carbohydrate active enzymes and secondary metabolites.</title>
        <authorList>
            <person name="Sorensen T."/>
        </authorList>
    </citation>
    <scope>NUCLEOTIDE SEQUENCE [LARGE SCALE GENOMIC DNA]</scope>
    <source>
        <strain evidence="2 3">CBS 135458</strain>
    </source>
</reference>
<name>A0ABR1VQU9_9PEZI</name>
<protein>
    <submittedName>
        <fullName evidence="2">NAD(P)-binding protein</fullName>
    </submittedName>
</protein>
<comment type="caution">
    <text evidence="2">The sequence shown here is derived from an EMBL/GenBank/DDBJ whole genome shotgun (WGS) entry which is preliminary data.</text>
</comment>
<dbReference type="Proteomes" id="UP001480595">
    <property type="component" value="Unassembled WGS sequence"/>
</dbReference>
<sequence length="128" mass="13649">MNGMLLGTWRGDPAASGFLRAVGAQCHVDLEDLGLLHLAALILDDVAGERILALSEAFGYEDVLDIMRRIDPARKELLLETVKSPSPTAAAMAATVERGRYRELLAGMGKGEPTGLEESIRRAAATSS</sequence>
<dbReference type="GeneID" id="92088963"/>